<gene>
    <name evidence="4" type="ORF">G8770_16390</name>
</gene>
<dbReference type="Gene3D" id="1.10.357.10">
    <property type="entry name" value="Tetracycline Repressor, domain 2"/>
    <property type="match status" value="1"/>
</dbReference>
<feature type="domain" description="HTH tetR-type" evidence="3">
    <location>
        <begin position="14"/>
        <end position="74"/>
    </location>
</feature>
<organism evidence="4 5">
    <name type="scientific">Pseudomaricurvus hydrocarbonicus</name>
    <dbReference type="NCBI Taxonomy" id="1470433"/>
    <lineage>
        <taxon>Bacteria</taxon>
        <taxon>Pseudomonadati</taxon>
        <taxon>Pseudomonadota</taxon>
        <taxon>Gammaproteobacteria</taxon>
        <taxon>Cellvibrionales</taxon>
        <taxon>Cellvibrionaceae</taxon>
        <taxon>Pseudomaricurvus</taxon>
    </lineage>
</organism>
<dbReference type="GO" id="GO:0000976">
    <property type="term" value="F:transcription cis-regulatory region binding"/>
    <property type="evidence" value="ECO:0007669"/>
    <property type="project" value="TreeGrafter"/>
</dbReference>
<dbReference type="InterPro" id="IPR009057">
    <property type="entry name" value="Homeodomain-like_sf"/>
</dbReference>
<comment type="caution">
    <text evidence="4">The sequence shown here is derived from an EMBL/GenBank/DDBJ whole genome shotgun (WGS) entry which is preliminary data.</text>
</comment>
<dbReference type="Gene3D" id="1.10.10.60">
    <property type="entry name" value="Homeodomain-like"/>
    <property type="match status" value="1"/>
</dbReference>
<dbReference type="Pfam" id="PF00440">
    <property type="entry name" value="TetR_N"/>
    <property type="match status" value="1"/>
</dbReference>
<evidence type="ECO:0000259" key="3">
    <source>
        <dbReference type="PROSITE" id="PS50977"/>
    </source>
</evidence>
<dbReference type="PANTHER" id="PTHR30055">
    <property type="entry name" value="HTH-TYPE TRANSCRIPTIONAL REGULATOR RUTR"/>
    <property type="match status" value="1"/>
</dbReference>
<dbReference type="InterPro" id="IPR001647">
    <property type="entry name" value="HTH_TetR"/>
</dbReference>
<dbReference type="GO" id="GO:0003700">
    <property type="term" value="F:DNA-binding transcription factor activity"/>
    <property type="evidence" value="ECO:0007669"/>
    <property type="project" value="TreeGrafter"/>
</dbReference>
<accession>A0A9E5T3F6</accession>
<reference evidence="4" key="1">
    <citation type="submission" date="2020-03" db="EMBL/GenBank/DDBJ databases">
        <authorList>
            <person name="Guo F."/>
        </authorList>
    </citation>
    <scope>NUCLEOTIDE SEQUENCE</scope>
    <source>
        <strain evidence="4">JCM 30134</strain>
    </source>
</reference>
<sequence length="212" mass="23316">MPYRPTAKTEARRAAQKQLLLKSALTLVTQHGFQGLTISALAKSANVATGTVYKYFNSKSDLCTAVFKSATEKEVNNVRETAFPNADSEAVSCRQRLVNAITTFTERAVKAKRLAYALIAEPVDPQVDAERLNYRQAYADIYAELIREGIKSKEFPEQSVEVSASALVGVLAETLIAPLGRDQQHPLNEREEQALLSALKQFCLRAITGLPT</sequence>
<evidence type="ECO:0000256" key="2">
    <source>
        <dbReference type="PROSITE-ProRule" id="PRU00335"/>
    </source>
</evidence>
<dbReference type="PANTHER" id="PTHR30055:SF226">
    <property type="entry name" value="HTH-TYPE TRANSCRIPTIONAL REGULATOR PKSA"/>
    <property type="match status" value="1"/>
</dbReference>
<dbReference type="InterPro" id="IPR050109">
    <property type="entry name" value="HTH-type_TetR-like_transc_reg"/>
</dbReference>
<dbReference type="SUPFAM" id="SSF48498">
    <property type="entry name" value="Tetracyclin repressor-like, C-terminal domain"/>
    <property type="match status" value="1"/>
</dbReference>
<dbReference type="SUPFAM" id="SSF46689">
    <property type="entry name" value="Homeodomain-like"/>
    <property type="match status" value="1"/>
</dbReference>
<evidence type="ECO:0000256" key="1">
    <source>
        <dbReference type="ARBA" id="ARBA00023125"/>
    </source>
</evidence>
<evidence type="ECO:0000313" key="5">
    <source>
        <dbReference type="Proteomes" id="UP000787472"/>
    </source>
</evidence>
<dbReference type="EMBL" id="JAAONZ010000014">
    <property type="protein sequence ID" value="NHO67128.1"/>
    <property type="molecule type" value="Genomic_DNA"/>
</dbReference>
<keyword evidence="1 2" id="KW-0238">DNA-binding</keyword>
<name>A0A9E5T3F6_9GAMM</name>
<dbReference type="PROSITE" id="PS50977">
    <property type="entry name" value="HTH_TETR_2"/>
    <property type="match status" value="1"/>
</dbReference>
<dbReference type="InterPro" id="IPR036271">
    <property type="entry name" value="Tet_transcr_reg_TetR-rel_C_sf"/>
</dbReference>
<dbReference type="RefSeq" id="WP_167189228.1">
    <property type="nucleotide sequence ID" value="NZ_JAAONZ010000014.1"/>
</dbReference>
<proteinExistence type="predicted"/>
<dbReference type="Proteomes" id="UP000787472">
    <property type="component" value="Unassembled WGS sequence"/>
</dbReference>
<keyword evidence="5" id="KW-1185">Reference proteome</keyword>
<dbReference type="PRINTS" id="PR00455">
    <property type="entry name" value="HTHTETR"/>
</dbReference>
<dbReference type="AlphaFoldDB" id="A0A9E5T3F6"/>
<protein>
    <submittedName>
        <fullName evidence="4">TetR/AcrR family transcriptional regulator</fullName>
    </submittedName>
</protein>
<feature type="DNA-binding region" description="H-T-H motif" evidence="2">
    <location>
        <begin position="37"/>
        <end position="56"/>
    </location>
</feature>
<evidence type="ECO:0000313" key="4">
    <source>
        <dbReference type="EMBL" id="NHO67128.1"/>
    </source>
</evidence>
<dbReference type="InterPro" id="IPR023772">
    <property type="entry name" value="DNA-bd_HTH_TetR-type_CS"/>
</dbReference>
<dbReference type="PROSITE" id="PS01081">
    <property type="entry name" value="HTH_TETR_1"/>
    <property type="match status" value="1"/>
</dbReference>